<evidence type="ECO:0000313" key="2">
    <source>
        <dbReference type="EMBL" id="MDR5602677.1"/>
    </source>
</evidence>
<dbReference type="RefSeq" id="WP_309551165.1">
    <property type="nucleotide sequence ID" value="NZ_JAABPF010000002.1"/>
</dbReference>
<keyword evidence="1" id="KW-1133">Transmembrane helix</keyword>
<reference evidence="2 3" key="1">
    <citation type="submission" date="2023-08" db="EMBL/GenBank/DDBJ databases">
        <title>Whole genome sequencing of Staphylococcus coagulans NN-2474.</title>
        <authorList>
            <person name="Kropotov V.S."/>
            <person name="Boriskina E.V."/>
            <person name="Gordinskaya N.A."/>
            <person name="Shkurkina I.S."/>
            <person name="Kryazhev D.V."/>
            <person name="Alekseeva A.E."/>
            <person name="Makhova M.A."/>
        </authorList>
    </citation>
    <scope>NUCLEOTIDE SEQUENCE [LARGE SCALE GENOMIC DNA]</scope>
    <source>
        <strain evidence="2 3">NN-2474</strain>
    </source>
</reference>
<comment type="caution">
    <text evidence="2">The sequence shown here is derived from an EMBL/GenBank/DDBJ whole genome shotgun (WGS) entry which is preliminary data.</text>
</comment>
<dbReference type="Proteomes" id="UP001255050">
    <property type="component" value="Unassembled WGS sequence"/>
</dbReference>
<feature type="transmembrane region" description="Helical" evidence="1">
    <location>
        <begin position="101"/>
        <end position="124"/>
    </location>
</feature>
<evidence type="ECO:0000256" key="1">
    <source>
        <dbReference type="SAM" id="Phobius"/>
    </source>
</evidence>
<dbReference type="EMBL" id="JAVJGV010000014">
    <property type="protein sequence ID" value="MDR5602677.1"/>
    <property type="molecule type" value="Genomic_DNA"/>
</dbReference>
<feature type="transmembrane region" description="Helical" evidence="1">
    <location>
        <begin position="20"/>
        <end position="50"/>
    </location>
</feature>
<sequence length="306" mass="34286">MASLFSKIKPKETLIGTIALLAVALVLHFMPWSVLIIACFATLPGIILWYRSMHSFGLATLITILVSTLTGDLFVMTFMIILLALSAVIAQLLKQRASKEHILYVATLVTSIITIGAIMILQGLKQLPYAQELLEPYQKIVNQMIEMQNLDQQAIEVLNNSVHQLAVQLPAMIVVTIAIYLIVTLMIIFPILRKFKIATPVFRPLYLWQMKRSLFIIYAIALLVSVTTEPATTINSIGINFQIVLGFLLVIQGLSFIHYFTTIKRMPVAVSVIFIVLGIIFYPMTRLIGLLDLGLNLKSMIKNDKR</sequence>
<evidence type="ECO:0000313" key="3">
    <source>
        <dbReference type="Proteomes" id="UP001255050"/>
    </source>
</evidence>
<feature type="transmembrane region" description="Helical" evidence="1">
    <location>
        <begin position="169"/>
        <end position="192"/>
    </location>
</feature>
<feature type="transmembrane region" description="Helical" evidence="1">
    <location>
        <begin position="237"/>
        <end position="260"/>
    </location>
</feature>
<keyword evidence="1" id="KW-0812">Transmembrane</keyword>
<dbReference type="InterPro" id="IPR018710">
    <property type="entry name" value="DUF2232"/>
</dbReference>
<dbReference type="PANTHER" id="PTHR41324:SF1">
    <property type="entry name" value="DUF2232 DOMAIN-CONTAINING PROTEIN"/>
    <property type="match status" value="1"/>
</dbReference>
<proteinExistence type="predicted"/>
<dbReference type="Pfam" id="PF09991">
    <property type="entry name" value="DUF2232"/>
    <property type="match status" value="1"/>
</dbReference>
<dbReference type="PANTHER" id="PTHR41324">
    <property type="entry name" value="MEMBRANE PROTEIN-RELATED"/>
    <property type="match status" value="1"/>
</dbReference>
<keyword evidence="1" id="KW-0472">Membrane</keyword>
<feature type="transmembrane region" description="Helical" evidence="1">
    <location>
        <begin position="213"/>
        <end position="231"/>
    </location>
</feature>
<name>A0ABU1EX27_9STAP</name>
<feature type="transmembrane region" description="Helical" evidence="1">
    <location>
        <begin position="56"/>
        <end position="89"/>
    </location>
</feature>
<gene>
    <name evidence="2" type="ORF">RCO12_04415</name>
</gene>
<keyword evidence="3" id="KW-1185">Reference proteome</keyword>
<feature type="transmembrane region" description="Helical" evidence="1">
    <location>
        <begin position="267"/>
        <end position="285"/>
    </location>
</feature>
<organism evidence="2 3">
    <name type="scientific">Staphylococcus coagulans</name>
    <dbReference type="NCBI Taxonomy" id="74706"/>
    <lineage>
        <taxon>Bacteria</taxon>
        <taxon>Bacillati</taxon>
        <taxon>Bacillota</taxon>
        <taxon>Bacilli</taxon>
        <taxon>Bacillales</taxon>
        <taxon>Staphylococcaceae</taxon>
        <taxon>Staphylococcus</taxon>
    </lineage>
</organism>
<accession>A0ABU1EX27</accession>
<protein>
    <submittedName>
        <fullName evidence="2">DUF2232 domain-containing protein</fullName>
    </submittedName>
</protein>